<dbReference type="AlphaFoldDB" id="A0A934IAG3"/>
<gene>
    <name evidence="3" type="ORF">ILP92_04665</name>
</gene>
<sequence length="249" mass="26200">MRLKGKTALVTGGGAGFGAEIVRSFAREGAKVVILDLNGEAAEATAKEVGDAARAVTGDVTRAGDIEKAVNAAKEFGGRLDIVVNNAGWTHRNKPILDVTEEEFDRVYAINVKSLYHMTNAAVPVMRAQGGGVMINIGSTAGIRPRPGLTWYNSTKGAVNLLSRSMAVELAPDRIRVNCVAPVMGATGLLESFMGMPDTPENRAKFISTVPLGRLAEPKDVAGACLYLASDEAEFITGVVLEVDGGRTI</sequence>
<evidence type="ECO:0000313" key="3">
    <source>
        <dbReference type="EMBL" id="MBJ3762036.1"/>
    </source>
</evidence>
<keyword evidence="2" id="KW-0560">Oxidoreductase</keyword>
<dbReference type="EMBL" id="JAEKPD010000002">
    <property type="protein sequence ID" value="MBJ3762036.1"/>
    <property type="molecule type" value="Genomic_DNA"/>
</dbReference>
<dbReference type="PROSITE" id="PS00061">
    <property type="entry name" value="ADH_SHORT"/>
    <property type="match status" value="1"/>
</dbReference>
<dbReference type="CDD" id="cd05345">
    <property type="entry name" value="BKR_3_SDR_c"/>
    <property type="match status" value="1"/>
</dbReference>
<evidence type="ECO:0000256" key="1">
    <source>
        <dbReference type="ARBA" id="ARBA00006484"/>
    </source>
</evidence>
<dbReference type="InterPro" id="IPR002347">
    <property type="entry name" value="SDR_fam"/>
</dbReference>
<comment type="caution">
    <text evidence="3">The sequence shown here is derived from an EMBL/GenBank/DDBJ whole genome shotgun (WGS) entry which is preliminary data.</text>
</comment>
<dbReference type="RefSeq" id="WP_198915195.1">
    <property type="nucleotide sequence ID" value="NZ_JAEKPD010000002.1"/>
</dbReference>
<dbReference type="NCBIfam" id="NF005559">
    <property type="entry name" value="PRK07231.1"/>
    <property type="match status" value="1"/>
</dbReference>
<proteinExistence type="inferred from homology"/>
<evidence type="ECO:0000256" key="2">
    <source>
        <dbReference type="ARBA" id="ARBA00023002"/>
    </source>
</evidence>
<organism evidence="3 4">
    <name type="scientific">Palleronia pontilimi</name>
    <dbReference type="NCBI Taxonomy" id="1964209"/>
    <lineage>
        <taxon>Bacteria</taxon>
        <taxon>Pseudomonadati</taxon>
        <taxon>Pseudomonadota</taxon>
        <taxon>Alphaproteobacteria</taxon>
        <taxon>Rhodobacterales</taxon>
        <taxon>Roseobacteraceae</taxon>
        <taxon>Palleronia</taxon>
    </lineage>
</organism>
<dbReference type="FunFam" id="3.40.50.720:FF:000084">
    <property type="entry name" value="Short-chain dehydrogenase reductase"/>
    <property type="match status" value="1"/>
</dbReference>
<keyword evidence="4" id="KW-1185">Reference proteome</keyword>
<dbReference type="PANTHER" id="PTHR43639:SF1">
    <property type="entry name" value="SHORT-CHAIN DEHYDROGENASE_REDUCTASE FAMILY PROTEIN"/>
    <property type="match status" value="1"/>
</dbReference>
<reference evidence="3" key="1">
    <citation type="submission" date="2020-12" db="EMBL/GenBank/DDBJ databases">
        <title>Bacterial taxonomy.</title>
        <authorList>
            <person name="Pan X."/>
        </authorList>
    </citation>
    <scope>NUCLEOTIDE SEQUENCE</scope>
    <source>
        <strain evidence="3">KCTC 52957</strain>
    </source>
</reference>
<dbReference type="PRINTS" id="PR00081">
    <property type="entry name" value="GDHRDH"/>
</dbReference>
<accession>A0A934IAG3</accession>
<dbReference type="PRINTS" id="PR00080">
    <property type="entry name" value="SDRFAMILY"/>
</dbReference>
<dbReference type="InterPro" id="IPR036291">
    <property type="entry name" value="NAD(P)-bd_dom_sf"/>
</dbReference>
<protein>
    <submittedName>
        <fullName evidence="3">SDR family oxidoreductase</fullName>
    </submittedName>
</protein>
<dbReference type="Pfam" id="PF13561">
    <property type="entry name" value="adh_short_C2"/>
    <property type="match status" value="1"/>
</dbReference>
<comment type="similarity">
    <text evidence="1">Belongs to the short-chain dehydrogenases/reductases (SDR) family.</text>
</comment>
<dbReference type="InterPro" id="IPR020904">
    <property type="entry name" value="Sc_DH/Rdtase_CS"/>
</dbReference>
<dbReference type="SUPFAM" id="SSF51735">
    <property type="entry name" value="NAD(P)-binding Rossmann-fold domains"/>
    <property type="match status" value="1"/>
</dbReference>
<name>A0A934IAG3_9RHOB</name>
<dbReference type="PANTHER" id="PTHR43639">
    <property type="entry name" value="OXIDOREDUCTASE, SHORT-CHAIN DEHYDROGENASE/REDUCTASE FAMILY (AFU_ORTHOLOGUE AFUA_5G02870)"/>
    <property type="match status" value="1"/>
</dbReference>
<dbReference type="Gene3D" id="3.40.50.720">
    <property type="entry name" value="NAD(P)-binding Rossmann-like Domain"/>
    <property type="match status" value="1"/>
</dbReference>
<evidence type="ECO:0000313" key="4">
    <source>
        <dbReference type="Proteomes" id="UP000642488"/>
    </source>
</evidence>
<dbReference type="Proteomes" id="UP000642488">
    <property type="component" value="Unassembled WGS sequence"/>
</dbReference>
<dbReference type="GO" id="GO:0016491">
    <property type="term" value="F:oxidoreductase activity"/>
    <property type="evidence" value="ECO:0007669"/>
    <property type="project" value="UniProtKB-KW"/>
</dbReference>